<dbReference type="AlphaFoldDB" id="A0A5J5DVP2"/>
<protein>
    <submittedName>
        <fullName evidence="3">Uncharacterized protein</fullName>
    </submittedName>
</protein>
<organism evidence="3 4">
    <name type="scientific">Bifidobacterium vespertilionis</name>
    <dbReference type="NCBI Taxonomy" id="2562524"/>
    <lineage>
        <taxon>Bacteria</taxon>
        <taxon>Bacillati</taxon>
        <taxon>Actinomycetota</taxon>
        <taxon>Actinomycetes</taxon>
        <taxon>Bifidobacteriales</taxon>
        <taxon>Bifidobacteriaceae</taxon>
        <taxon>Bifidobacterium</taxon>
    </lineage>
</organism>
<proteinExistence type="predicted"/>
<gene>
    <name evidence="3" type="ORF">EM848_08175</name>
    <name evidence="2" type="ORF">EMO90_05515</name>
</gene>
<reference evidence="4 5" key="1">
    <citation type="journal article" date="2019" name="Syst. Appl. Microbiol.">
        <title>Characterization of Bifidobacterium species in feaces of the Egyptian fruit bat: Description of B. vespertilionis sp. nov. and B. rousetti sp. nov.</title>
        <authorList>
            <person name="Modesto M."/>
            <person name="Satti M."/>
            <person name="Watanabe K."/>
            <person name="Puglisi E."/>
            <person name="Morelli L."/>
            <person name="Huang C.-H."/>
            <person name="Liou J.-S."/>
            <person name="Miyashita M."/>
            <person name="Tamura T."/>
            <person name="Saito S."/>
            <person name="Mori K."/>
            <person name="Huang L."/>
            <person name="Sciavilla P."/>
            <person name="Sandri C."/>
            <person name="Spiezio C."/>
            <person name="Vitali F."/>
            <person name="Cavalieri D."/>
            <person name="Perpetuini G."/>
            <person name="Tofalo R."/>
            <person name="Bonetti A."/>
            <person name="Arita M."/>
            <person name="Mattarelli P."/>
        </authorList>
    </citation>
    <scope>NUCLEOTIDE SEQUENCE [LARGE SCALE GENOMIC DNA]</scope>
    <source>
        <strain evidence="2 5">RST16</strain>
        <strain evidence="3 4">RST8</strain>
    </source>
</reference>
<evidence type="ECO:0000313" key="3">
    <source>
        <dbReference type="EMBL" id="KAA8822689.1"/>
    </source>
</evidence>
<feature type="signal peptide" evidence="1">
    <location>
        <begin position="1"/>
        <end position="17"/>
    </location>
</feature>
<comment type="caution">
    <text evidence="3">The sequence shown here is derived from an EMBL/GenBank/DDBJ whole genome shotgun (WGS) entry which is preliminary data.</text>
</comment>
<dbReference type="EMBL" id="RZOA01000016">
    <property type="protein sequence ID" value="KAA8822689.1"/>
    <property type="molecule type" value="Genomic_DNA"/>
</dbReference>
<name>A0A5J5DVP2_9BIFI</name>
<dbReference type="Proteomes" id="UP000374630">
    <property type="component" value="Unassembled WGS sequence"/>
</dbReference>
<sequence length="96" mass="10736">MAVTMACLLSMGGTAYAASDSVNEYECTYRTYPIRSVNYSCDYGIQHVLITFTQIHYGQVVDPNDDFGYGKDVSYVPLLSGEAMGISQFWTRVFYA</sequence>
<evidence type="ECO:0000313" key="5">
    <source>
        <dbReference type="Proteomes" id="UP000374630"/>
    </source>
</evidence>
<keyword evidence="1" id="KW-0732">Signal</keyword>
<accession>A0A5J5DVP2</accession>
<evidence type="ECO:0000313" key="4">
    <source>
        <dbReference type="Proteomes" id="UP000345527"/>
    </source>
</evidence>
<evidence type="ECO:0000313" key="2">
    <source>
        <dbReference type="EMBL" id="KAA8820925.1"/>
    </source>
</evidence>
<dbReference type="RefSeq" id="WP_150354447.1">
    <property type="nucleotide sequence ID" value="NZ_RZNZ01000006.1"/>
</dbReference>
<evidence type="ECO:0000256" key="1">
    <source>
        <dbReference type="SAM" id="SignalP"/>
    </source>
</evidence>
<dbReference type="EMBL" id="RZNZ01000006">
    <property type="protein sequence ID" value="KAA8820925.1"/>
    <property type="molecule type" value="Genomic_DNA"/>
</dbReference>
<keyword evidence="5" id="KW-1185">Reference proteome</keyword>
<feature type="chain" id="PRO_5030132012" evidence="1">
    <location>
        <begin position="18"/>
        <end position="96"/>
    </location>
</feature>
<dbReference type="Proteomes" id="UP000345527">
    <property type="component" value="Unassembled WGS sequence"/>
</dbReference>